<feature type="non-terminal residue" evidence="1">
    <location>
        <position position="1"/>
    </location>
</feature>
<keyword evidence="2" id="KW-1185">Reference proteome</keyword>
<accession>A0ACB6QIE8</accession>
<proteinExistence type="predicted"/>
<name>A0ACB6QIE8_9PLEO</name>
<comment type="caution">
    <text evidence="1">The sequence shown here is derived from an EMBL/GenBank/DDBJ whole genome shotgun (WGS) entry which is preliminary data.</text>
</comment>
<reference evidence="1" key="1">
    <citation type="journal article" date="2020" name="Stud. Mycol.">
        <title>101 Dothideomycetes genomes: a test case for predicting lifestyles and emergence of pathogens.</title>
        <authorList>
            <person name="Haridas S."/>
            <person name="Albert R."/>
            <person name="Binder M."/>
            <person name="Bloem J."/>
            <person name="Labutti K."/>
            <person name="Salamov A."/>
            <person name="Andreopoulos B."/>
            <person name="Baker S."/>
            <person name="Barry K."/>
            <person name="Bills G."/>
            <person name="Bluhm B."/>
            <person name="Cannon C."/>
            <person name="Castanera R."/>
            <person name="Culley D."/>
            <person name="Daum C."/>
            <person name="Ezra D."/>
            <person name="Gonzalez J."/>
            <person name="Henrissat B."/>
            <person name="Kuo A."/>
            <person name="Liang C."/>
            <person name="Lipzen A."/>
            <person name="Lutzoni F."/>
            <person name="Magnuson J."/>
            <person name="Mondo S."/>
            <person name="Nolan M."/>
            <person name="Ohm R."/>
            <person name="Pangilinan J."/>
            <person name="Park H.-J."/>
            <person name="Ramirez L."/>
            <person name="Alfaro M."/>
            <person name="Sun H."/>
            <person name="Tritt A."/>
            <person name="Yoshinaga Y."/>
            <person name="Zwiers L.-H."/>
            <person name="Turgeon B."/>
            <person name="Goodwin S."/>
            <person name="Spatafora J."/>
            <person name="Crous P."/>
            <person name="Grigoriev I."/>
        </authorList>
    </citation>
    <scope>NUCLEOTIDE SEQUENCE</scope>
    <source>
        <strain evidence="1">ATCC 200398</strain>
    </source>
</reference>
<protein>
    <submittedName>
        <fullName evidence="1">NAD(P)-binding protein</fullName>
    </submittedName>
</protein>
<sequence>FHHDTYSELQLKIKGVSLSGKSAFITGSGTRIGAASALAFAKAGARAVFLSERTASTLQETRNHIKKWCRNTIVQNFIFDISEGPQRIEEIFTEARKISDGKPIDILVNNAADLGLDPNTKFRTVLQAIRNQGPTIINTTSGAAVIDFAPGLSGYGVSKMAALKLFTYLWYEQ</sequence>
<evidence type="ECO:0000313" key="1">
    <source>
        <dbReference type="EMBL" id="KAF2466285.1"/>
    </source>
</evidence>
<organism evidence="1 2">
    <name type="scientific">Lindgomyces ingoldianus</name>
    <dbReference type="NCBI Taxonomy" id="673940"/>
    <lineage>
        <taxon>Eukaryota</taxon>
        <taxon>Fungi</taxon>
        <taxon>Dikarya</taxon>
        <taxon>Ascomycota</taxon>
        <taxon>Pezizomycotina</taxon>
        <taxon>Dothideomycetes</taxon>
        <taxon>Pleosporomycetidae</taxon>
        <taxon>Pleosporales</taxon>
        <taxon>Lindgomycetaceae</taxon>
        <taxon>Lindgomyces</taxon>
    </lineage>
</organism>
<gene>
    <name evidence="1" type="ORF">BDR25DRAFT_237710</name>
</gene>
<dbReference type="Proteomes" id="UP000799755">
    <property type="component" value="Unassembled WGS sequence"/>
</dbReference>
<dbReference type="EMBL" id="MU003525">
    <property type="protein sequence ID" value="KAF2466285.1"/>
    <property type="molecule type" value="Genomic_DNA"/>
</dbReference>
<evidence type="ECO:0000313" key="2">
    <source>
        <dbReference type="Proteomes" id="UP000799755"/>
    </source>
</evidence>